<sequence length="90" mass="10163">MKLSEIQSAQIITHLLGTRGALKSEEELALCLKRHLTKKELKALNLLVSGAIMEEILTAMNLDEARYKALVESASKKIKNQNLHKEFYVL</sequence>
<evidence type="ECO:0000313" key="1">
    <source>
        <dbReference type="EMBL" id="CAE10632.1"/>
    </source>
</evidence>
<evidence type="ECO:0000313" key="2">
    <source>
        <dbReference type="Proteomes" id="UP000000422"/>
    </source>
</evidence>
<accession>Q7MR80</accession>
<dbReference type="KEGG" id="wsu:WS1593"/>
<dbReference type="AlphaFoldDB" id="Q7MR80"/>
<dbReference type="STRING" id="273121.WS1593"/>
<gene>
    <name evidence="1" type="ordered locus">WS1593</name>
</gene>
<name>Q7MR80_WOLSU</name>
<reference evidence="1 2" key="1">
    <citation type="journal article" date="2003" name="Proc. Natl. Acad. Sci. U.S.A.">
        <title>Complete genome sequence and analysis of Wolinella succinogenes.</title>
        <authorList>
            <person name="Baar C."/>
            <person name="Eppinger M."/>
            <person name="Raddatz G."/>
            <person name="Simon JM."/>
            <person name="Lanz C."/>
            <person name="Klimmek O."/>
            <person name="Nandakumar R."/>
            <person name="Gross R."/>
            <person name="Rosinus A."/>
            <person name="Keller H."/>
            <person name="Jagtap P."/>
            <person name="Linke B."/>
            <person name="Meyer F."/>
            <person name="Lederer H."/>
            <person name="Schuster S.C."/>
        </authorList>
    </citation>
    <scope>NUCLEOTIDE SEQUENCE [LARGE SCALE GENOMIC DNA]</scope>
    <source>
        <strain evidence="2">ATCC 29543 / DSM 1740 / CCUG 13145 / JCM 31913 / LMG 7466 / NCTC 11488 / FDC 602W</strain>
    </source>
</reference>
<proteinExistence type="predicted"/>
<keyword evidence="2" id="KW-1185">Reference proteome</keyword>
<dbReference type="HOGENOM" id="CLU_185379_0_0_7"/>
<protein>
    <submittedName>
        <fullName evidence="1">Uncharacterized protein</fullName>
    </submittedName>
</protein>
<dbReference type="eggNOG" id="ENOG503169M">
    <property type="taxonomic scope" value="Bacteria"/>
</dbReference>
<organism evidence="2">
    <name type="scientific">Wolinella succinogenes (strain ATCC 29543 / DSM 1740 / CCUG 13145 / JCM 31913 / LMG 7466 / NCTC 11488 / FDC 602W)</name>
    <name type="common">Vibrio succinogenes</name>
    <dbReference type="NCBI Taxonomy" id="273121"/>
    <lineage>
        <taxon>Bacteria</taxon>
        <taxon>Pseudomonadati</taxon>
        <taxon>Campylobacterota</taxon>
        <taxon>Epsilonproteobacteria</taxon>
        <taxon>Campylobacterales</taxon>
        <taxon>Helicobacteraceae</taxon>
        <taxon>Wolinella</taxon>
    </lineage>
</organism>
<dbReference type="Proteomes" id="UP000000422">
    <property type="component" value="Chromosome"/>
</dbReference>
<dbReference type="EMBL" id="BX571661">
    <property type="protein sequence ID" value="CAE10632.1"/>
    <property type="molecule type" value="Genomic_DNA"/>
</dbReference>
<dbReference type="RefSeq" id="WP_011139416.1">
    <property type="nucleotide sequence ID" value="NC_005090.1"/>
</dbReference>